<evidence type="ECO:0000256" key="1">
    <source>
        <dbReference type="SAM" id="MobiDB-lite"/>
    </source>
</evidence>
<feature type="compositionally biased region" description="Basic and acidic residues" evidence="1">
    <location>
        <begin position="229"/>
        <end position="239"/>
    </location>
</feature>
<comment type="caution">
    <text evidence="2">The sequence shown here is derived from an EMBL/GenBank/DDBJ whole genome shotgun (WGS) entry which is preliminary data.</text>
</comment>
<feature type="compositionally biased region" description="Low complexity" evidence="1">
    <location>
        <begin position="319"/>
        <end position="335"/>
    </location>
</feature>
<gene>
    <name evidence="2" type="ORF">Kpho01_47670</name>
</gene>
<accession>A0A9W6UNS1</accession>
<dbReference type="EMBL" id="BSRX01000030">
    <property type="protein sequence ID" value="GLW56756.1"/>
    <property type="molecule type" value="Genomic_DNA"/>
</dbReference>
<dbReference type="InterPro" id="IPR036278">
    <property type="entry name" value="Sialidase_sf"/>
</dbReference>
<dbReference type="Proteomes" id="UP001165143">
    <property type="component" value="Unassembled WGS sequence"/>
</dbReference>
<evidence type="ECO:0000313" key="3">
    <source>
        <dbReference type="Proteomes" id="UP001165143"/>
    </source>
</evidence>
<feature type="region of interest" description="Disordered" evidence="1">
    <location>
        <begin position="262"/>
        <end position="281"/>
    </location>
</feature>
<feature type="region of interest" description="Disordered" evidence="1">
    <location>
        <begin position="227"/>
        <end position="246"/>
    </location>
</feature>
<organism evidence="2 3">
    <name type="scientific">Kitasatospora phosalacinea</name>
    <dbReference type="NCBI Taxonomy" id="2065"/>
    <lineage>
        <taxon>Bacteria</taxon>
        <taxon>Bacillati</taxon>
        <taxon>Actinomycetota</taxon>
        <taxon>Actinomycetes</taxon>
        <taxon>Kitasatosporales</taxon>
        <taxon>Streptomycetaceae</taxon>
        <taxon>Kitasatospora</taxon>
    </lineage>
</organism>
<sequence length="546" mass="54978">MGARWNRFGRSFAGRWWGAVLAVVLVPACTGSGGGGPGGTDGGPDAKAVGRVVLVVTGAGAADGSPAERSGGVRAGADGRNLEQVASGGSALFGVAASAGLAVAVGVDPSGHGTVLRSADGRRWQEPVTVADPLVDVAHGPDGTWLAVGRARDAEDSAGTVVVYRSTDGTTWEPVSRHGADGGRYGHRPLAVAYGGGRWLMLVHDCAGASLCGVHLLSSIDRGASWTRMPDEEQPEGRDGSVPNALLGLGRTAGLAHDGHRFAVVGGRDPRPGSTAAPSAVAATSADGIVWERPAAPVRDTVPTGLTWDGVAWLAVDGPSSGPAGAAEGAPAPSGGDAGRGVWTSTDLQGWSRLATLDAPVRDIAVLDPGRTAAPAAPAPAGSLRLRPQALEVMADERTVKDAFRYDASPTGAIAALTALYGAPAAPAFRAGDGICVPDRTELRWDGITLTVPGRDPAAAGSFDVRQETVGATEQDPARLRTVQGIALGSTREQVTALAPGSPAVGSEDGELVLTESPDGEAGVLVHLAGRRVTLISAPGPLVDVC</sequence>
<dbReference type="SUPFAM" id="SSF50939">
    <property type="entry name" value="Sialidases"/>
    <property type="match status" value="1"/>
</dbReference>
<proteinExistence type="predicted"/>
<dbReference type="AlphaFoldDB" id="A0A9W6UNS1"/>
<feature type="region of interest" description="Disordered" evidence="1">
    <location>
        <begin position="319"/>
        <end position="342"/>
    </location>
</feature>
<reference evidence="2" key="1">
    <citation type="submission" date="2023-02" db="EMBL/GenBank/DDBJ databases">
        <title>Kitasatospora phosalacinea NBRC 14362.</title>
        <authorList>
            <person name="Ichikawa N."/>
            <person name="Sato H."/>
            <person name="Tonouchi N."/>
        </authorList>
    </citation>
    <scope>NUCLEOTIDE SEQUENCE</scope>
    <source>
        <strain evidence="2">NBRC 14362</strain>
    </source>
</reference>
<name>A0A9W6UNS1_9ACTN</name>
<evidence type="ECO:0000313" key="2">
    <source>
        <dbReference type="EMBL" id="GLW56756.1"/>
    </source>
</evidence>
<dbReference type="Gene3D" id="2.120.10.10">
    <property type="match status" value="1"/>
</dbReference>
<protein>
    <submittedName>
        <fullName evidence="2">Uncharacterized protein</fullName>
    </submittedName>
</protein>